<protein>
    <recommendedName>
        <fullName evidence="12">Cytochrome P450</fullName>
    </recommendedName>
</protein>
<dbReference type="STRING" id="1093900.A0A507AIE4"/>
<reference evidence="10 11" key="1">
    <citation type="submission" date="2019-06" db="EMBL/GenBank/DDBJ databases">
        <title>Draft genome sequence of the filamentous fungus Phialemoniopsis curvata isolated from diesel fuel.</title>
        <authorList>
            <person name="Varaljay V.A."/>
            <person name="Lyon W.J."/>
            <person name="Crouch A.L."/>
            <person name="Drake C.E."/>
            <person name="Hollomon J.M."/>
            <person name="Nadeau L.J."/>
            <person name="Nunn H.S."/>
            <person name="Stevenson B.S."/>
            <person name="Bojanowski C.L."/>
            <person name="Crookes-Goodson W.J."/>
        </authorList>
    </citation>
    <scope>NUCLEOTIDE SEQUENCE [LARGE SCALE GENOMIC DNA]</scope>
    <source>
        <strain evidence="10 11">D216</strain>
    </source>
</reference>
<dbReference type="EMBL" id="SKBQ01000061">
    <property type="protein sequence ID" value="TPX09915.1"/>
    <property type="molecule type" value="Genomic_DNA"/>
</dbReference>
<keyword evidence="4 8" id="KW-0479">Metal-binding</keyword>
<dbReference type="InterPro" id="IPR050121">
    <property type="entry name" value="Cytochrome_P450_monoxygenase"/>
</dbReference>
<dbReference type="InterPro" id="IPR001128">
    <property type="entry name" value="Cyt_P450"/>
</dbReference>
<dbReference type="PROSITE" id="PS00086">
    <property type="entry name" value="CYTOCHROME_P450"/>
    <property type="match status" value="1"/>
</dbReference>
<evidence type="ECO:0000256" key="6">
    <source>
        <dbReference type="ARBA" id="ARBA00023004"/>
    </source>
</evidence>
<evidence type="ECO:0008006" key="12">
    <source>
        <dbReference type="Google" id="ProtNLM"/>
    </source>
</evidence>
<name>A0A507AIE4_9PEZI</name>
<evidence type="ECO:0000256" key="7">
    <source>
        <dbReference type="ARBA" id="ARBA00023033"/>
    </source>
</evidence>
<evidence type="ECO:0000256" key="8">
    <source>
        <dbReference type="PIRSR" id="PIRSR602401-1"/>
    </source>
</evidence>
<dbReference type="RefSeq" id="XP_030991626.1">
    <property type="nucleotide sequence ID" value="XM_031143847.1"/>
</dbReference>
<feature type="binding site" description="axial binding residue" evidence="8">
    <location>
        <position position="433"/>
    </location>
    <ligand>
        <name>heme</name>
        <dbReference type="ChEBI" id="CHEBI:30413"/>
    </ligand>
    <ligandPart>
        <name>Fe</name>
        <dbReference type="ChEBI" id="CHEBI:18248"/>
    </ligandPart>
</feature>
<dbReference type="InterPro" id="IPR036396">
    <property type="entry name" value="Cyt_P450_sf"/>
</dbReference>
<dbReference type="Gene3D" id="1.10.630.10">
    <property type="entry name" value="Cytochrome P450"/>
    <property type="match status" value="1"/>
</dbReference>
<dbReference type="PANTHER" id="PTHR24305">
    <property type="entry name" value="CYTOCHROME P450"/>
    <property type="match status" value="1"/>
</dbReference>
<dbReference type="GO" id="GO:0005506">
    <property type="term" value="F:iron ion binding"/>
    <property type="evidence" value="ECO:0007669"/>
    <property type="project" value="InterPro"/>
</dbReference>
<sequence length="488" mass="56756">MDSDPFLLYFLTKHALWLDFDLLSNIAKHSAFLALWYWTLLKGRAPWVNHDWHKKYGPVVRVGVNHLSFSTHDAQKPIYGFGNKKVPSFAKDPEFSTPEVDNTVNIIVEIDKQEHARMRHMLSHAFANTNLFKHQDVIKRRTDEMLANFRGLREEDGKRGINFVKWSYYVTYDIMGEMCFGDLWEIQTQKQPLGKFHWADVITATTNVNDMLRAITVIPGLFSLVTWYMPKILQDTIVRHAEYANEYTQARLAMKTDTKDFLYHMLNDKSVPRPADSEIASHFQAMMLAGSITTATFLPGTMYYLCKEQRTLTRLTKEIRDRFPSESDIDARALTEDCPYLNAVCNESLRIYPPAGAAHLPRIVPDGGADIAGYWVPGGTRVSIHPWSLVHDEKNFREPNRFVPERWLPDEPEGQWGDKFETSLPFHSGPRGCLGKNLAYLEMRFIIAKLLWRYDVEWFDTTLDWDRDGMGYTVWKKPDFRMLLQERK</sequence>
<keyword evidence="3 8" id="KW-0349">Heme</keyword>
<accession>A0A507AIE4</accession>
<dbReference type="InterPro" id="IPR002401">
    <property type="entry name" value="Cyt_P450_E_grp-I"/>
</dbReference>
<dbReference type="SUPFAM" id="SSF48264">
    <property type="entry name" value="Cytochrome P450"/>
    <property type="match status" value="1"/>
</dbReference>
<evidence type="ECO:0000256" key="2">
    <source>
        <dbReference type="ARBA" id="ARBA00010617"/>
    </source>
</evidence>
<dbReference type="GeneID" id="41976384"/>
<dbReference type="AlphaFoldDB" id="A0A507AIE4"/>
<organism evidence="10 11">
    <name type="scientific">Thyridium curvatum</name>
    <dbReference type="NCBI Taxonomy" id="1093900"/>
    <lineage>
        <taxon>Eukaryota</taxon>
        <taxon>Fungi</taxon>
        <taxon>Dikarya</taxon>
        <taxon>Ascomycota</taxon>
        <taxon>Pezizomycotina</taxon>
        <taxon>Sordariomycetes</taxon>
        <taxon>Sordariomycetidae</taxon>
        <taxon>Thyridiales</taxon>
        <taxon>Thyridiaceae</taxon>
        <taxon>Thyridium</taxon>
    </lineage>
</organism>
<evidence type="ECO:0000256" key="3">
    <source>
        <dbReference type="ARBA" id="ARBA00022617"/>
    </source>
</evidence>
<proteinExistence type="inferred from homology"/>
<evidence type="ECO:0000256" key="5">
    <source>
        <dbReference type="ARBA" id="ARBA00023002"/>
    </source>
</evidence>
<dbReference type="OrthoDB" id="1470350at2759"/>
<dbReference type="Proteomes" id="UP000319257">
    <property type="component" value="Unassembled WGS sequence"/>
</dbReference>
<comment type="similarity">
    <text evidence="2 9">Belongs to the cytochrome P450 family.</text>
</comment>
<dbReference type="CDD" id="cd11058">
    <property type="entry name" value="CYP60B-like"/>
    <property type="match status" value="1"/>
</dbReference>
<dbReference type="InParanoid" id="A0A507AIE4"/>
<evidence type="ECO:0000313" key="11">
    <source>
        <dbReference type="Proteomes" id="UP000319257"/>
    </source>
</evidence>
<dbReference type="InterPro" id="IPR017972">
    <property type="entry name" value="Cyt_P450_CS"/>
</dbReference>
<dbReference type="GO" id="GO:0016705">
    <property type="term" value="F:oxidoreductase activity, acting on paired donors, with incorporation or reduction of molecular oxygen"/>
    <property type="evidence" value="ECO:0007669"/>
    <property type="project" value="InterPro"/>
</dbReference>
<dbReference type="GO" id="GO:0020037">
    <property type="term" value="F:heme binding"/>
    <property type="evidence" value="ECO:0007669"/>
    <property type="project" value="InterPro"/>
</dbReference>
<keyword evidence="6 8" id="KW-0408">Iron</keyword>
<dbReference type="PRINTS" id="PR00385">
    <property type="entry name" value="P450"/>
</dbReference>
<keyword evidence="7 9" id="KW-0503">Monooxygenase</keyword>
<dbReference type="PANTHER" id="PTHR24305:SF230">
    <property type="entry name" value="P450, PUTATIVE (EUROFUNG)-RELATED"/>
    <property type="match status" value="1"/>
</dbReference>
<comment type="caution">
    <text evidence="10">The sequence shown here is derived from an EMBL/GenBank/DDBJ whole genome shotgun (WGS) entry which is preliminary data.</text>
</comment>
<dbReference type="Pfam" id="PF00067">
    <property type="entry name" value="p450"/>
    <property type="match status" value="1"/>
</dbReference>
<keyword evidence="5 9" id="KW-0560">Oxidoreductase</keyword>
<comment type="cofactor">
    <cofactor evidence="1 8">
        <name>heme</name>
        <dbReference type="ChEBI" id="CHEBI:30413"/>
    </cofactor>
</comment>
<evidence type="ECO:0000256" key="9">
    <source>
        <dbReference type="RuleBase" id="RU000461"/>
    </source>
</evidence>
<evidence type="ECO:0000256" key="4">
    <source>
        <dbReference type="ARBA" id="ARBA00022723"/>
    </source>
</evidence>
<keyword evidence="11" id="KW-1185">Reference proteome</keyword>
<dbReference type="PRINTS" id="PR00463">
    <property type="entry name" value="EP450I"/>
</dbReference>
<dbReference type="GO" id="GO:0004497">
    <property type="term" value="F:monooxygenase activity"/>
    <property type="evidence" value="ECO:0007669"/>
    <property type="project" value="UniProtKB-KW"/>
</dbReference>
<evidence type="ECO:0000256" key="1">
    <source>
        <dbReference type="ARBA" id="ARBA00001971"/>
    </source>
</evidence>
<gene>
    <name evidence="10" type="ORF">E0L32_008937</name>
</gene>
<evidence type="ECO:0000313" key="10">
    <source>
        <dbReference type="EMBL" id="TPX09915.1"/>
    </source>
</evidence>